<comment type="function">
    <text evidence="4">One of the early assembly proteins it binds 23S rRNA. One of the proteins that surrounds the polypeptide exit tunnel on the outside of the ribosome. Forms the main docking site for trigger factor binding to the ribosome.</text>
</comment>
<evidence type="ECO:0000313" key="5">
    <source>
        <dbReference type="EMBL" id="KKP30296.1"/>
    </source>
</evidence>
<comment type="subunit">
    <text evidence="4">Part of the 50S ribosomal subunit. Contacts protein L29, and trigger factor when it is bound to the ribosome.</text>
</comment>
<dbReference type="GO" id="GO:0019843">
    <property type="term" value="F:rRNA binding"/>
    <property type="evidence" value="ECO:0007669"/>
    <property type="project" value="UniProtKB-UniRule"/>
</dbReference>
<gene>
    <name evidence="4" type="primary">rplW</name>
    <name evidence="5" type="ORF">UR19_C0003G0132</name>
</gene>
<evidence type="ECO:0000256" key="2">
    <source>
        <dbReference type="ARBA" id="ARBA00022980"/>
    </source>
</evidence>
<dbReference type="Proteomes" id="UP000034934">
    <property type="component" value="Unassembled WGS sequence"/>
</dbReference>
<evidence type="ECO:0000313" key="6">
    <source>
        <dbReference type="Proteomes" id="UP000034934"/>
    </source>
</evidence>
<organism evidence="5 6">
    <name type="scientific">Candidatus Nomurabacteria bacterium GW2011_GWF1_31_48</name>
    <dbReference type="NCBI Taxonomy" id="1618767"/>
    <lineage>
        <taxon>Bacteria</taxon>
        <taxon>Candidatus Nomuraibacteriota</taxon>
    </lineage>
</organism>
<dbReference type="SUPFAM" id="SSF54189">
    <property type="entry name" value="Ribosomal proteins S24e, L23 and L15e"/>
    <property type="match status" value="1"/>
</dbReference>
<evidence type="ECO:0000256" key="4">
    <source>
        <dbReference type="HAMAP-Rule" id="MF_01369"/>
    </source>
</evidence>
<evidence type="ECO:0000256" key="3">
    <source>
        <dbReference type="ARBA" id="ARBA00023274"/>
    </source>
</evidence>
<keyword evidence="4" id="KW-0694">RNA-binding</keyword>
<dbReference type="GO" id="GO:0006412">
    <property type="term" value="P:translation"/>
    <property type="evidence" value="ECO:0007669"/>
    <property type="project" value="UniProtKB-UniRule"/>
</dbReference>
<keyword evidence="4" id="KW-0699">rRNA-binding</keyword>
<dbReference type="GO" id="GO:1990904">
    <property type="term" value="C:ribonucleoprotein complex"/>
    <property type="evidence" value="ECO:0007669"/>
    <property type="project" value="UniProtKB-KW"/>
</dbReference>
<protein>
    <recommendedName>
        <fullName evidence="4">Large ribosomal subunit protein uL23</fullName>
    </recommendedName>
</protein>
<dbReference type="GO" id="GO:0003735">
    <property type="term" value="F:structural constituent of ribosome"/>
    <property type="evidence" value="ECO:0007669"/>
    <property type="project" value="InterPro"/>
</dbReference>
<dbReference type="PANTHER" id="PTHR11620">
    <property type="entry name" value="60S RIBOSOMAL PROTEIN L23A"/>
    <property type="match status" value="1"/>
</dbReference>
<sequence length="92" mass="10413">MKTIKSPIKNPRVTEKASNVFEQNIYTFNVDASANKKEIKKAIFSLYKVKPTKVNILPIPYKDIISKGKKGVRGGGKKAVVYLKKEDKIEFI</sequence>
<name>A0A0F9YV14_9BACT</name>
<keyword evidence="2 4" id="KW-0689">Ribosomal protein</keyword>
<evidence type="ECO:0000256" key="1">
    <source>
        <dbReference type="ARBA" id="ARBA00006700"/>
    </source>
</evidence>
<dbReference type="InterPro" id="IPR012677">
    <property type="entry name" value="Nucleotide-bd_a/b_plait_sf"/>
</dbReference>
<comment type="caution">
    <text evidence="5">The sequence shown here is derived from an EMBL/GenBank/DDBJ whole genome shotgun (WGS) entry which is preliminary data.</text>
</comment>
<keyword evidence="3 4" id="KW-0687">Ribonucleoprotein</keyword>
<proteinExistence type="inferred from homology"/>
<dbReference type="AlphaFoldDB" id="A0A0F9YV14"/>
<dbReference type="HAMAP" id="MF_01369_B">
    <property type="entry name" value="Ribosomal_uL23_B"/>
    <property type="match status" value="1"/>
</dbReference>
<dbReference type="InterPro" id="IPR012678">
    <property type="entry name" value="Ribosomal_uL23/eL15/eS24_sf"/>
</dbReference>
<dbReference type="Pfam" id="PF00276">
    <property type="entry name" value="Ribosomal_L23"/>
    <property type="match status" value="1"/>
</dbReference>
<dbReference type="EMBL" id="LBOG01000003">
    <property type="protein sequence ID" value="KKP30296.1"/>
    <property type="molecule type" value="Genomic_DNA"/>
</dbReference>
<comment type="similarity">
    <text evidence="1 4">Belongs to the universal ribosomal protein uL23 family.</text>
</comment>
<dbReference type="InterPro" id="IPR013025">
    <property type="entry name" value="Ribosomal_uL23-like"/>
</dbReference>
<dbReference type="Gene3D" id="3.30.70.330">
    <property type="match status" value="1"/>
</dbReference>
<dbReference type="GO" id="GO:0005840">
    <property type="term" value="C:ribosome"/>
    <property type="evidence" value="ECO:0007669"/>
    <property type="project" value="UniProtKB-KW"/>
</dbReference>
<accession>A0A0F9YV14</accession>
<reference evidence="5 6" key="1">
    <citation type="journal article" date="2015" name="Nature">
        <title>rRNA introns, odd ribosomes, and small enigmatic genomes across a large radiation of phyla.</title>
        <authorList>
            <person name="Brown C.T."/>
            <person name="Hug L.A."/>
            <person name="Thomas B.C."/>
            <person name="Sharon I."/>
            <person name="Castelle C.J."/>
            <person name="Singh A."/>
            <person name="Wilkins M.J."/>
            <person name="Williams K.H."/>
            <person name="Banfield J.F."/>
        </authorList>
    </citation>
    <scope>NUCLEOTIDE SEQUENCE [LARGE SCALE GENOMIC DNA]</scope>
</reference>